<keyword evidence="10" id="KW-0325">Glycoprotein</keyword>
<keyword evidence="4 13" id="KW-0732">Signal</keyword>
<dbReference type="GO" id="GO:0007157">
    <property type="term" value="P:heterophilic cell-cell adhesion via plasma membrane cell adhesion molecules"/>
    <property type="evidence" value="ECO:0007669"/>
    <property type="project" value="TreeGrafter"/>
</dbReference>
<comment type="caution">
    <text evidence="15">The sequence shown here is derived from an EMBL/GenBank/DDBJ whole genome shotgun (WGS) entry which is preliminary data.</text>
</comment>
<feature type="region of interest" description="Disordered" evidence="11">
    <location>
        <begin position="477"/>
        <end position="498"/>
    </location>
</feature>
<gene>
    <name evidence="15" type="ORF">R3I93_007790</name>
</gene>
<dbReference type="Pfam" id="PF08205">
    <property type="entry name" value="C2-set_2"/>
    <property type="match status" value="1"/>
</dbReference>
<dbReference type="PANTHER" id="PTHR23277">
    <property type="entry name" value="NECTIN-RELATED"/>
    <property type="match status" value="1"/>
</dbReference>
<dbReference type="InterPro" id="IPR013783">
    <property type="entry name" value="Ig-like_fold"/>
</dbReference>
<dbReference type="GO" id="GO:0005912">
    <property type="term" value="C:adherens junction"/>
    <property type="evidence" value="ECO:0007669"/>
    <property type="project" value="TreeGrafter"/>
</dbReference>
<name>A0AAN9DAK8_9TELE</name>
<accession>A0AAN9DAK8</accession>
<feature type="chain" id="PRO_5042855335" description="Ig-like domain-containing protein" evidence="13">
    <location>
        <begin position="22"/>
        <end position="564"/>
    </location>
</feature>
<evidence type="ECO:0000256" key="12">
    <source>
        <dbReference type="SAM" id="Phobius"/>
    </source>
</evidence>
<evidence type="ECO:0000256" key="4">
    <source>
        <dbReference type="ARBA" id="ARBA00022729"/>
    </source>
</evidence>
<feature type="domain" description="Ig-like" evidence="14">
    <location>
        <begin position="230"/>
        <end position="315"/>
    </location>
</feature>
<dbReference type="PROSITE" id="PS50835">
    <property type="entry name" value="IG_LIKE"/>
    <property type="match status" value="3"/>
</dbReference>
<dbReference type="InterPro" id="IPR003599">
    <property type="entry name" value="Ig_sub"/>
</dbReference>
<evidence type="ECO:0000256" key="2">
    <source>
        <dbReference type="ARBA" id="ARBA00007810"/>
    </source>
</evidence>
<keyword evidence="3 12" id="KW-0812">Transmembrane</keyword>
<evidence type="ECO:0000256" key="3">
    <source>
        <dbReference type="ARBA" id="ARBA00022692"/>
    </source>
</evidence>
<protein>
    <recommendedName>
        <fullName evidence="14">Ig-like domain-containing protein</fullName>
    </recommendedName>
</protein>
<keyword evidence="7 12" id="KW-1133">Transmembrane helix</keyword>
<keyword evidence="5" id="KW-0677">Repeat</keyword>
<sequence>MTKLLNFFCVMIFTLTVCVRSDFLDPPASLRSFSDTHTRLPCRFEVEGDEKVVQVTWSRQKPGGEREQIITGHFTDGPKASPDFLKRVRFESSDPTLDSTLLILNTKKSDQATYTCHISTFPSGNFETHISLTVWTLPISSLDPVILQEGQSFRSAASCRAVAHPAPLLSWDTDVPGQSQNRSGEDGVVTSQFSLHPLRSMNGQRLDCLVWHPALDGPRRLSNTLIVHFPPDAEIVGSGSWRMGQVGSELRCAVKGNPQPQNITWSRQDGRLPEGVSVQRERLVFVRPLNVSDEGLYVCQTGNIMGTVKAQFKLEVGREIERRVSEWSELLKSPSESVLIIMAASVVGALVLVVVITIVFVNCHLRSKNRNLKRALSARTVEMISLSRQVSMRRLNSITSDPRTAAEESSLMMDGVMKNSVLSVADHSSFSDVRGRLADGEFDSLGRPAIYPSHRQKRRETEYDELRRSYVKTSNLSLDSGLHRDQGSPPRSVSSEAFGDVWRRGSRREIHRDRDLRERIPEGEEADSHQISEALSNYFQCSSSGLTPRENPNAIIIHSHRTVI</sequence>
<keyword evidence="9" id="KW-1015">Disulfide bond</keyword>
<evidence type="ECO:0000256" key="6">
    <source>
        <dbReference type="ARBA" id="ARBA00022889"/>
    </source>
</evidence>
<dbReference type="InterPro" id="IPR007110">
    <property type="entry name" value="Ig-like_dom"/>
</dbReference>
<evidence type="ECO:0000256" key="10">
    <source>
        <dbReference type="ARBA" id="ARBA00023180"/>
    </source>
</evidence>
<dbReference type="InterPro" id="IPR013098">
    <property type="entry name" value="Ig_I-set"/>
</dbReference>
<evidence type="ECO:0000256" key="9">
    <source>
        <dbReference type="ARBA" id="ARBA00023157"/>
    </source>
</evidence>
<dbReference type="Pfam" id="PF07679">
    <property type="entry name" value="I-set"/>
    <property type="match status" value="1"/>
</dbReference>
<dbReference type="InterPro" id="IPR013162">
    <property type="entry name" value="CD80_C2-set"/>
</dbReference>
<dbReference type="GO" id="GO:0016020">
    <property type="term" value="C:membrane"/>
    <property type="evidence" value="ECO:0007669"/>
    <property type="project" value="UniProtKB-SubCell"/>
</dbReference>
<feature type="transmembrane region" description="Helical" evidence="12">
    <location>
        <begin position="338"/>
        <end position="365"/>
    </location>
</feature>
<dbReference type="InterPro" id="IPR013106">
    <property type="entry name" value="Ig_V-set"/>
</dbReference>
<dbReference type="PANTHER" id="PTHR23277:SF11">
    <property type="entry name" value="NECTIN-4"/>
    <property type="match status" value="1"/>
</dbReference>
<dbReference type="InterPro" id="IPR036179">
    <property type="entry name" value="Ig-like_dom_sf"/>
</dbReference>
<feature type="signal peptide" evidence="13">
    <location>
        <begin position="1"/>
        <end position="21"/>
    </location>
</feature>
<dbReference type="AlphaFoldDB" id="A0AAN9DAK8"/>
<keyword evidence="16" id="KW-1185">Reference proteome</keyword>
<dbReference type="SMART" id="SM00409">
    <property type="entry name" value="IG"/>
    <property type="match status" value="2"/>
</dbReference>
<comment type="subcellular location">
    <subcellularLocation>
        <location evidence="1">Membrane</location>
        <topology evidence="1">Single-pass membrane protein</topology>
    </subcellularLocation>
</comment>
<evidence type="ECO:0000256" key="5">
    <source>
        <dbReference type="ARBA" id="ARBA00022737"/>
    </source>
</evidence>
<evidence type="ECO:0000256" key="7">
    <source>
        <dbReference type="ARBA" id="ARBA00022989"/>
    </source>
</evidence>
<dbReference type="InterPro" id="IPR051427">
    <property type="entry name" value="Nectin/Nectin-like"/>
</dbReference>
<organism evidence="15 16">
    <name type="scientific">Phoxinus phoxinus</name>
    <name type="common">Eurasian minnow</name>
    <dbReference type="NCBI Taxonomy" id="58324"/>
    <lineage>
        <taxon>Eukaryota</taxon>
        <taxon>Metazoa</taxon>
        <taxon>Chordata</taxon>
        <taxon>Craniata</taxon>
        <taxon>Vertebrata</taxon>
        <taxon>Euteleostomi</taxon>
        <taxon>Actinopterygii</taxon>
        <taxon>Neopterygii</taxon>
        <taxon>Teleostei</taxon>
        <taxon>Ostariophysi</taxon>
        <taxon>Cypriniformes</taxon>
        <taxon>Leuciscidae</taxon>
        <taxon>Phoxininae</taxon>
        <taxon>Phoxinus</taxon>
    </lineage>
</organism>
<comment type="similarity">
    <text evidence="2">Belongs to the nectin family.</text>
</comment>
<dbReference type="EMBL" id="JAYKXH010000007">
    <property type="protein sequence ID" value="KAK7163822.1"/>
    <property type="molecule type" value="Genomic_DNA"/>
</dbReference>
<dbReference type="InterPro" id="IPR003598">
    <property type="entry name" value="Ig_sub2"/>
</dbReference>
<evidence type="ECO:0000313" key="15">
    <source>
        <dbReference type="EMBL" id="KAK7163822.1"/>
    </source>
</evidence>
<evidence type="ECO:0000313" key="16">
    <source>
        <dbReference type="Proteomes" id="UP001364617"/>
    </source>
</evidence>
<dbReference type="Proteomes" id="UP001364617">
    <property type="component" value="Unassembled WGS sequence"/>
</dbReference>
<proteinExistence type="inferred from homology"/>
<feature type="domain" description="Ig-like" evidence="14">
    <location>
        <begin position="138"/>
        <end position="222"/>
    </location>
</feature>
<keyword evidence="8 12" id="KW-0472">Membrane</keyword>
<evidence type="ECO:0000256" key="1">
    <source>
        <dbReference type="ARBA" id="ARBA00004167"/>
    </source>
</evidence>
<keyword evidence="6" id="KW-0130">Cell adhesion</keyword>
<evidence type="ECO:0000256" key="8">
    <source>
        <dbReference type="ARBA" id="ARBA00023136"/>
    </source>
</evidence>
<dbReference type="Gene3D" id="2.60.40.10">
    <property type="entry name" value="Immunoglobulins"/>
    <property type="match status" value="3"/>
</dbReference>
<dbReference type="SMART" id="SM00408">
    <property type="entry name" value="IGc2"/>
    <property type="match status" value="2"/>
</dbReference>
<dbReference type="GO" id="GO:0007156">
    <property type="term" value="P:homophilic cell adhesion via plasma membrane adhesion molecules"/>
    <property type="evidence" value="ECO:0007669"/>
    <property type="project" value="TreeGrafter"/>
</dbReference>
<dbReference type="Pfam" id="PF07686">
    <property type="entry name" value="V-set"/>
    <property type="match status" value="1"/>
</dbReference>
<evidence type="ECO:0000256" key="13">
    <source>
        <dbReference type="SAM" id="SignalP"/>
    </source>
</evidence>
<dbReference type="SUPFAM" id="SSF48726">
    <property type="entry name" value="Immunoglobulin"/>
    <property type="match status" value="3"/>
</dbReference>
<reference evidence="15 16" key="1">
    <citation type="submission" date="2024-02" db="EMBL/GenBank/DDBJ databases">
        <title>Chromosome-level genome assembly of the Eurasian Minnow (Phoxinus phoxinus).</title>
        <authorList>
            <person name="Oriowo T.O."/>
            <person name="Martin S."/>
            <person name="Stange M."/>
            <person name="Chrysostomakis Y."/>
            <person name="Brown T."/>
            <person name="Winkler S."/>
            <person name="Kukowka S."/>
            <person name="Myers E.W."/>
            <person name="Bohne A."/>
        </authorList>
    </citation>
    <scope>NUCLEOTIDE SEQUENCE [LARGE SCALE GENOMIC DNA]</scope>
    <source>
        <strain evidence="15">ZFMK-TIS-60720</strain>
        <tissue evidence="15">Whole Organism</tissue>
    </source>
</reference>
<feature type="domain" description="Ig-like" evidence="14">
    <location>
        <begin position="26"/>
        <end position="133"/>
    </location>
</feature>
<evidence type="ECO:0000259" key="14">
    <source>
        <dbReference type="PROSITE" id="PS50835"/>
    </source>
</evidence>
<evidence type="ECO:0000256" key="11">
    <source>
        <dbReference type="SAM" id="MobiDB-lite"/>
    </source>
</evidence>